<protein>
    <submittedName>
        <fullName evidence="1">Uncharacterized protein</fullName>
    </submittedName>
</protein>
<accession>A0A177B693</accession>
<comment type="caution">
    <text evidence="1">The sequence shown here is derived from an EMBL/GenBank/DDBJ whole genome shotgun (WGS) entry which is preliminary data.</text>
</comment>
<evidence type="ECO:0000313" key="1">
    <source>
        <dbReference type="EMBL" id="OAF69775.1"/>
    </source>
</evidence>
<gene>
    <name evidence="1" type="ORF">A3Q56_02411</name>
</gene>
<sequence>MSDSEKPILETIKIEKPEVNVGELKKKLKLSRDEMKLMNKKVTHYRRRTLCPTLTDFEKYNMLKKHTGRNTITYKENIKLQNLGNSIDNPFLHNGKGQKISVRSCQADIAYKEEPISNCSITPLENLNKYLKIINNFKCQNRSLRLTNAHVDKDSNFSNSEMSAFSSGTQKGKNMNTSDFQITKHLTLSDNNINYKDNLSIPLRHNATMYNINQKNYRRSKSLQESFSTQSLHVHRNSKTISPWFKIINKLTKGIKKRPSTINIDKIKKTSIHRSCDSSISINDVYNNLTSDYRKKMMKWEKKNNREKHLFKS</sequence>
<keyword evidence="2" id="KW-1185">Reference proteome</keyword>
<name>A0A177B693_9BILA</name>
<reference evidence="1 2" key="1">
    <citation type="submission" date="2016-04" db="EMBL/GenBank/DDBJ databases">
        <title>The genome of Intoshia linei affirms orthonectids as highly simplified spiralians.</title>
        <authorList>
            <person name="Mikhailov K.V."/>
            <person name="Slusarev G.S."/>
            <person name="Nikitin M.A."/>
            <person name="Logacheva M.D."/>
            <person name="Penin A."/>
            <person name="Aleoshin V."/>
            <person name="Panchin Y.V."/>
        </authorList>
    </citation>
    <scope>NUCLEOTIDE SEQUENCE [LARGE SCALE GENOMIC DNA]</scope>
    <source>
        <strain evidence="1">Intl2013</strain>
        <tissue evidence="1">Whole animal</tissue>
    </source>
</reference>
<dbReference type="Proteomes" id="UP000078046">
    <property type="component" value="Unassembled WGS sequence"/>
</dbReference>
<dbReference type="EMBL" id="LWCA01000231">
    <property type="protein sequence ID" value="OAF69775.1"/>
    <property type="molecule type" value="Genomic_DNA"/>
</dbReference>
<evidence type="ECO:0000313" key="2">
    <source>
        <dbReference type="Proteomes" id="UP000078046"/>
    </source>
</evidence>
<organism evidence="1 2">
    <name type="scientific">Intoshia linei</name>
    <dbReference type="NCBI Taxonomy" id="1819745"/>
    <lineage>
        <taxon>Eukaryota</taxon>
        <taxon>Metazoa</taxon>
        <taxon>Spiralia</taxon>
        <taxon>Lophotrochozoa</taxon>
        <taxon>Mesozoa</taxon>
        <taxon>Orthonectida</taxon>
        <taxon>Rhopaluridae</taxon>
        <taxon>Intoshia</taxon>
    </lineage>
</organism>
<proteinExistence type="predicted"/>
<dbReference type="AlphaFoldDB" id="A0A177B693"/>